<keyword evidence="2" id="KW-1185">Reference proteome</keyword>
<evidence type="ECO:0008006" key="3">
    <source>
        <dbReference type="Google" id="ProtNLM"/>
    </source>
</evidence>
<evidence type="ECO:0000313" key="2">
    <source>
        <dbReference type="Proteomes" id="UP000182248"/>
    </source>
</evidence>
<dbReference type="EMBL" id="FPJE01000013">
    <property type="protein sequence ID" value="SFW58905.1"/>
    <property type="molecule type" value="Genomic_DNA"/>
</dbReference>
<protein>
    <recommendedName>
        <fullName evidence="3">SnoaL-like domain-containing protein</fullName>
    </recommendedName>
</protein>
<dbReference type="OrthoDB" id="8684708at2"/>
<dbReference type="STRING" id="1150368.SAMN02927921_02527"/>
<dbReference type="AlphaFoldDB" id="A0A1K1QGT8"/>
<proteinExistence type="predicted"/>
<dbReference type="RefSeq" id="WP_072317746.1">
    <property type="nucleotide sequence ID" value="NZ_FPJE01000013.1"/>
</dbReference>
<accession>A0A1K1QGT8</accession>
<dbReference type="SUPFAM" id="SSF54427">
    <property type="entry name" value="NTF2-like"/>
    <property type="match status" value="1"/>
</dbReference>
<organism evidence="1 2">
    <name type="scientific">Sinomicrobium oceani</name>
    <dbReference type="NCBI Taxonomy" id="1150368"/>
    <lineage>
        <taxon>Bacteria</taxon>
        <taxon>Pseudomonadati</taxon>
        <taxon>Bacteroidota</taxon>
        <taxon>Flavobacteriia</taxon>
        <taxon>Flavobacteriales</taxon>
        <taxon>Flavobacteriaceae</taxon>
        <taxon>Sinomicrobium</taxon>
    </lineage>
</organism>
<dbReference type="Proteomes" id="UP000182248">
    <property type="component" value="Unassembled WGS sequence"/>
</dbReference>
<sequence length="107" mass="11715">MQIPEIIENLVSAQNSQDSISYAGCFSETAVVIDEGKTYTGQTAIRNWIAEASEKYNVVMKPVSFQQGEPVSVLKAEISGNFQGSPVILSYKLAIENERISSLEITL</sequence>
<evidence type="ECO:0000313" key="1">
    <source>
        <dbReference type="EMBL" id="SFW58905.1"/>
    </source>
</evidence>
<reference evidence="1 2" key="1">
    <citation type="submission" date="2016-11" db="EMBL/GenBank/DDBJ databases">
        <authorList>
            <person name="Jaros S."/>
            <person name="Januszkiewicz K."/>
            <person name="Wedrychowicz H."/>
        </authorList>
    </citation>
    <scope>NUCLEOTIDE SEQUENCE [LARGE SCALE GENOMIC DNA]</scope>
    <source>
        <strain evidence="1 2">CGMCC 1.12145</strain>
    </source>
</reference>
<gene>
    <name evidence="1" type="ORF">SAMN02927921_02527</name>
</gene>
<dbReference type="InterPro" id="IPR032710">
    <property type="entry name" value="NTF2-like_dom_sf"/>
</dbReference>
<name>A0A1K1QGT8_9FLAO</name>
<dbReference type="Gene3D" id="3.10.450.50">
    <property type="match status" value="1"/>
</dbReference>